<evidence type="ECO:0000256" key="4">
    <source>
        <dbReference type="SAM" id="Phobius"/>
    </source>
</evidence>
<evidence type="ECO:0000256" key="1">
    <source>
        <dbReference type="ARBA" id="ARBA00005233"/>
    </source>
</evidence>
<dbReference type="PANTHER" id="PTHR30093:SF34">
    <property type="entry name" value="PREPILIN PEPTIDASE-DEPENDENT PROTEIN D"/>
    <property type="match status" value="1"/>
</dbReference>
<keyword evidence="6" id="KW-1185">Reference proteome</keyword>
<feature type="transmembrane region" description="Helical" evidence="4">
    <location>
        <begin position="27"/>
        <end position="49"/>
    </location>
</feature>
<dbReference type="PANTHER" id="PTHR30093">
    <property type="entry name" value="GENERAL SECRETION PATHWAY PROTEIN G"/>
    <property type="match status" value="1"/>
</dbReference>
<dbReference type="Proteomes" id="UP000324285">
    <property type="component" value="Chromosome"/>
</dbReference>
<keyword evidence="4" id="KW-1133">Transmembrane helix</keyword>
<feature type="region of interest" description="Disordered" evidence="3">
    <location>
        <begin position="111"/>
        <end position="140"/>
    </location>
</feature>
<evidence type="ECO:0000313" key="6">
    <source>
        <dbReference type="Proteomes" id="UP000324285"/>
    </source>
</evidence>
<dbReference type="Pfam" id="PF07963">
    <property type="entry name" value="N_methyl"/>
    <property type="match status" value="1"/>
</dbReference>
<dbReference type="Gene3D" id="3.30.700.10">
    <property type="entry name" value="Glycoprotein, Type 4 Pilin"/>
    <property type="match status" value="1"/>
</dbReference>
<comment type="similarity">
    <text evidence="1">Belongs to the N-Me-Phe pilin family.</text>
</comment>
<dbReference type="AlphaFoldDB" id="A0A5C1NNK6"/>
<dbReference type="OrthoDB" id="5918848at2"/>
<keyword evidence="4" id="KW-0472">Membrane</keyword>
<dbReference type="InterPro" id="IPR045584">
    <property type="entry name" value="Pilin-like"/>
</dbReference>
<sequence length="140" mass="14582">MTERNINTKLDQPVDTEWQDSKVLGEAGFTLIELMIVVAIIGVLAAIAIPQYQKYREKAAVNACQQELAAARTSLALGGMLGDSGVTAGELAGDYAWSACNGDSVAYSAPTQSEQGALTAEPKDYSGVSASIPIPSTSSL</sequence>
<proteinExistence type="inferred from homology"/>
<keyword evidence="4" id="KW-0812">Transmembrane</keyword>
<reference evidence="5" key="1">
    <citation type="submission" date="2021-02" db="EMBL/GenBank/DDBJ databases">
        <title>Strain Y2R2, a novel species of the genus Halomonas.</title>
        <authorList>
            <person name="Huang H."/>
        </authorList>
    </citation>
    <scope>NUCLEOTIDE SEQUENCE</scope>
    <source>
        <strain evidence="5">Y2R2</strain>
    </source>
</reference>
<keyword evidence="2" id="KW-0488">Methylation</keyword>
<name>A0A5C1NNK6_9GAMM</name>
<organism evidence="5 6">
    <name type="scientific">Halomonas binhaiensis</name>
    <dbReference type="NCBI Taxonomy" id="2562282"/>
    <lineage>
        <taxon>Bacteria</taxon>
        <taxon>Pseudomonadati</taxon>
        <taxon>Pseudomonadota</taxon>
        <taxon>Gammaproteobacteria</taxon>
        <taxon>Oceanospirillales</taxon>
        <taxon>Halomonadaceae</taxon>
        <taxon>Halomonas</taxon>
    </lineage>
</organism>
<dbReference type="SUPFAM" id="SSF54523">
    <property type="entry name" value="Pili subunits"/>
    <property type="match status" value="1"/>
</dbReference>
<dbReference type="PROSITE" id="PS00409">
    <property type="entry name" value="PROKAR_NTER_METHYL"/>
    <property type="match status" value="1"/>
</dbReference>
<evidence type="ECO:0000256" key="3">
    <source>
        <dbReference type="SAM" id="MobiDB-lite"/>
    </source>
</evidence>
<accession>A0A5C1NNK6</accession>
<gene>
    <name evidence="5" type="ORF">E4T21_11975</name>
</gene>
<dbReference type="InterPro" id="IPR012902">
    <property type="entry name" value="N_methyl_site"/>
</dbReference>
<dbReference type="EMBL" id="CP038437">
    <property type="protein sequence ID" value="QEM84063.1"/>
    <property type="molecule type" value="Genomic_DNA"/>
</dbReference>
<evidence type="ECO:0000313" key="5">
    <source>
        <dbReference type="EMBL" id="QEM84063.1"/>
    </source>
</evidence>
<protein>
    <submittedName>
        <fullName evidence="5">Pilin</fullName>
    </submittedName>
</protein>
<evidence type="ECO:0000256" key="2">
    <source>
        <dbReference type="ARBA" id="ARBA00022481"/>
    </source>
</evidence>
<dbReference type="NCBIfam" id="TIGR02532">
    <property type="entry name" value="IV_pilin_GFxxxE"/>
    <property type="match status" value="1"/>
</dbReference>
<dbReference type="KEGG" id="hbh:E4T21_11975"/>